<dbReference type="AlphaFoldDB" id="A0A934RMU9"/>
<comment type="caution">
    <text evidence="2">The sequence shown here is derived from an EMBL/GenBank/DDBJ whole genome shotgun (WGS) entry which is preliminary data.</text>
</comment>
<dbReference type="RefSeq" id="WP_200392146.1">
    <property type="nucleotide sequence ID" value="NZ_JAENIO010000029.1"/>
</dbReference>
<proteinExistence type="predicted"/>
<keyword evidence="3" id="KW-1185">Reference proteome</keyword>
<keyword evidence="1" id="KW-0732">Signal</keyword>
<sequence>MKILLISWLAAGSLWAQKATSFYSTTEVKSVAVLSSSRWEKEPEIDHFVHLCPGYGGYELLHRSGDSRSWLDVRFGGVTSELADETMQQAQGAFPFKENDVVEWRGYVTDDMFTPYAIIYRLTVQDLEDPGKNHSRLVVIALNEGKARLMGVFSGARASEQARARADTLL</sequence>
<gene>
    <name evidence="2" type="ORF">JIN78_11620</name>
</gene>
<accession>A0A934RMU9</accession>
<reference evidence="2" key="1">
    <citation type="submission" date="2021-01" db="EMBL/GenBank/DDBJ databases">
        <title>Modified the classification status of verrucomicrobia.</title>
        <authorList>
            <person name="Feng X."/>
        </authorList>
    </citation>
    <scope>NUCLEOTIDE SEQUENCE</scope>
    <source>
        <strain evidence="2">KCTC 12986</strain>
    </source>
</reference>
<evidence type="ECO:0000313" key="3">
    <source>
        <dbReference type="Proteomes" id="UP000604083"/>
    </source>
</evidence>
<name>A0A934RMU9_9BACT</name>
<dbReference type="Proteomes" id="UP000604083">
    <property type="component" value="Unassembled WGS sequence"/>
</dbReference>
<feature type="signal peptide" evidence="1">
    <location>
        <begin position="1"/>
        <end position="18"/>
    </location>
</feature>
<feature type="chain" id="PRO_5037636063" evidence="1">
    <location>
        <begin position="19"/>
        <end position="170"/>
    </location>
</feature>
<organism evidence="2 3">
    <name type="scientific">Roseibacillus ishigakijimensis</name>
    <dbReference type="NCBI Taxonomy" id="454146"/>
    <lineage>
        <taxon>Bacteria</taxon>
        <taxon>Pseudomonadati</taxon>
        <taxon>Verrucomicrobiota</taxon>
        <taxon>Verrucomicrobiia</taxon>
        <taxon>Verrucomicrobiales</taxon>
        <taxon>Verrucomicrobiaceae</taxon>
        <taxon>Roseibacillus</taxon>
    </lineage>
</organism>
<evidence type="ECO:0000313" key="2">
    <source>
        <dbReference type="EMBL" id="MBK1834712.1"/>
    </source>
</evidence>
<protein>
    <submittedName>
        <fullName evidence="2">Uncharacterized protein</fullName>
    </submittedName>
</protein>
<evidence type="ECO:0000256" key="1">
    <source>
        <dbReference type="SAM" id="SignalP"/>
    </source>
</evidence>
<dbReference type="EMBL" id="JAENIO010000029">
    <property type="protein sequence ID" value="MBK1834712.1"/>
    <property type="molecule type" value="Genomic_DNA"/>
</dbReference>